<reference evidence="9 10" key="1">
    <citation type="submission" date="2022-03" db="EMBL/GenBank/DDBJ databases">
        <title>Genomic Encyclopedia of Type Strains, Phase III (KMG-III): the genomes of soil and plant-associated and newly described type strains.</title>
        <authorList>
            <person name="Whitman W."/>
        </authorList>
    </citation>
    <scope>NUCLEOTIDE SEQUENCE [LARGE SCALE GENOMIC DNA]</scope>
    <source>
        <strain evidence="9 10">BSker1</strain>
    </source>
</reference>
<feature type="binding site" evidence="8">
    <location>
        <position position="61"/>
    </location>
    <ligand>
        <name>beta-alanine</name>
        <dbReference type="ChEBI" id="CHEBI:57966"/>
    </ligand>
</feature>
<dbReference type="RefSeq" id="WP_253444077.1">
    <property type="nucleotide sequence ID" value="NZ_JALJYF010000001.1"/>
</dbReference>
<dbReference type="Pfam" id="PF02569">
    <property type="entry name" value="Pantoate_ligase"/>
    <property type="match status" value="1"/>
</dbReference>
<feature type="binding site" evidence="8">
    <location>
        <position position="156"/>
    </location>
    <ligand>
        <name>(R)-pantoate</name>
        <dbReference type="ChEBI" id="CHEBI:15980"/>
    </ligand>
</feature>
<comment type="function">
    <text evidence="8">Catalyzes the condensation of pantoate with beta-alanine in an ATP-dependent reaction via a pantoyl-adenylate intermediate.</text>
</comment>
<keyword evidence="4 8" id="KW-0566">Pantothenate biosynthesis</keyword>
<keyword evidence="10" id="KW-1185">Reference proteome</keyword>
<dbReference type="EMBL" id="JALJYF010000001">
    <property type="protein sequence ID" value="MCP1726200.1"/>
    <property type="molecule type" value="Genomic_DNA"/>
</dbReference>
<gene>
    <name evidence="8" type="primary">panC</name>
    <name evidence="9" type="ORF">J2T60_000165</name>
</gene>
<comment type="caution">
    <text evidence="9">The sequence shown here is derived from an EMBL/GenBank/DDBJ whole genome shotgun (WGS) entry which is preliminary data.</text>
</comment>
<comment type="caution">
    <text evidence="8">Lacks conserved residue(s) required for the propagation of feature annotation.</text>
</comment>
<evidence type="ECO:0000256" key="3">
    <source>
        <dbReference type="ARBA" id="ARBA00022598"/>
    </source>
</evidence>
<dbReference type="SUPFAM" id="SSF52374">
    <property type="entry name" value="Nucleotidylyl transferase"/>
    <property type="match status" value="1"/>
</dbReference>
<dbReference type="NCBIfam" id="TIGR00018">
    <property type="entry name" value="panC"/>
    <property type="match status" value="1"/>
</dbReference>
<name>A0ABT1G4I6_9GAMM</name>
<comment type="miscellaneous">
    <text evidence="8">The reaction proceeds by a bi uni uni bi ping pong mechanism.</text>
</comment>
<evidence type="ECO:0000256" key="1">
    <source>
        <dbReference type="ARBA" id="ARBA00004990"/>
    </source>
</evidence>
<evidence type="ECO:0000256" key="7">
    <source>
        <dbReference type="ARBA" id="ARBA00048258"/>
    </source>
</evidence>
<evidence type="ECO:0000256" key="5">
    <source>
        <dbReference type="ARBA" id="ARBA00022741"/>
    </source>
</evidence>
<dbReference type="GO" id="GO:0004592">
    <property type="term" value="F:pantoate-beta-alanine ligase activity"/>
    <property type="evidence" value="ECO:0007669"/>
    <property type="project" value="UniProtKB-EC"/>
</dbReference>
<dbReference type="PANTHER" id="PTHR21299">
    <property type="entry name" value="CYTIDYLATE KINASE/PANTOATE-BETA-ALANINE LIGASE"/>
    <property type="match status" value="1"/>
</dbReference>
<evidence type="ECO:0000256" key="8">
    <source>
        <dbReference type="HAMAP-Rule" id="MF_00158"/>
    </source>
</evidence>
<protein>
    <recommendedName>
        <fullName evidence="8">Pantothenate synthetase</fullName>
        <shortName evidence="8">PS</shortName>
        <ecNumber evidence="8">6.3.2.1</ecNumber>
    </recommendedName>
    <alternativeName>
        <fullName evidence="8">Pantoate--beta-alanine ligase</fullName>
    </alternativeName>
    <alternativeName>
        <fullName evidence="8">Pantoate-activating enzyme</fullName>
    </alternativeName>
</protein>
<keyword evidence="8" id="KW-0963">Cytoplasm</keyword>
<dbReference type="InterPro" id="IPR042176">
    <property type="entry name" value="Pantoate_ligase_C"/>
</dbReference>
<keyword evidence="5 8" id="KW-0547">Nucleotide-binding</keyword>
<comment type="similarity">
    <text evidence="2 8">Belongs to the pantothenate synthetase family.</text>
</comment>
<evidence type="ECO:0000313" key="10">
    <source>
        <dbReference type="Proteomes" id="UP001523550"/>
    </source>
</evidence>
<sequence length="279" mass="30802">MHTVDTIEALRRQIQTWRRRQETVGFVPTMGNLHAGHLALVSDAQARADRVVVSIFVNPMQFGPGEDLDSYPRTLRDDQARLLDAGVDLLFAPRVETVYPRGEAHTSAVIVPDGLTDILCGASRPGHFRGVATVVAKLFNMVQPDLAVFGEKDLQQLRVIQRMAEDLDLPVRVHGSPTMREADGLATSSRNQYLSEAERRRAPILHQTLQQVAEIVSRDRGAIETALHEGRQALEKAGFQVDYLEVRDWESLGPPGQGPLVVLGAAWLGQARLIDNLGI</sequence>
<comment type="catalytic activity">
    <reaction evidence="7 8">
        <text>(R)-pantoate + beta-alanine + ATP = (R)-pantothenate + AMP + diphosphate + H(+)</text>
        <dbReference type="Rhea" id="RHEA:10912"/>
        <dbReference type="ChEBI" id="CHEBI:15378"/>
        <dbReference type="ChEBI" id="CHEBI:15980"/>
        <dbReference type="ChEBI" id="CHEBI:29032"/>
        <dbReference type="ChEBI" id="CHEBI:30616"/>
        <dbReference type="ChEBI" id="CHEBI:33019"/>
        <dbReference type="ChEBI" id="CHEBI:57966"/>
        <dbReference type="ChEBI" id="CHEBI:456215"/>
        <dbReference type="EC" id="6.3.2.1"/>
    </reaction>
</comment>
<dbReference type="EC" id="6.3.2.1" evidence="8"/>
<evidence type="ECO:0000256" key="4">
    <source>
        <dbReference type="ARBA" id="ARBA00022655"/>
    </source>
</evidence>
<proteinExistence type="inferred from homology"/>
<dbReference type="Gene3D" id="3.30.1300.10">
    <property type="entry name" value="Pantoate-beta-alanine ligase, C-terminal domain"/>
    <property type="match status" value="1"/>
</dbReference>
<keyword evidence="3 8" id="KW-0436">Ligase</keyword>
<dbReference type="InterPro" id="IPR014729">
    <property type="entry name" value="Rossmann-like_a/b/a_fold"/>
</dbReference>
<feature type="binding site" evidence="8">
    <location>
        <begin position="187"/>
        <end position="190"/>
    </location>
    <ligand>
        <name>ATP</name>
        <dbReference type="ChEBI" id="CHEBI:30616"/>
    </ligand>
</feature>
<dbReference type="Gene3D" id="3.40.50.620">
    <property type="entry name" value="HUPs"/>
    <property type="match status" value="1"/>
</dbReference>
<evidence type="ECO:0000256" key="6">
    <source>
        <dbReference type="ARBA" id="ARBA00022840"/>
    </source>
</evidence>
<organism evidence="9 10">
    <name type="scientific">Natronospira proteinivora</name>
    <dbReference type="NCBI Taxonomy" id="1807133"/>
    <lineage>
        <taxon>Bacteria</taxon>
        <taxon>Pseudomonadati</taxon>
        <taxon>Pseudomonadota</taxon>
        <taxon>Gammaproteobacteria</taxon>
        <taxon>Natronospirales</taxon>
        <taxon>Natronospiraceae</taxon>
        <taxon>Natronospira</taxon>
    </lineage>
</organism>
<dbReference type="Proteomes" id="UP001523550">
    <property type="component" value="Unassembled WGS sequence"/>
</dbReference>
<feature type="binding site" evidence="8">
    <location>
        <begin position="150"/>
        <end position="153"/>
    </location>
    <ligand>
        <name>ATP</name>
        <dbReference type="ChEBI" id="CHEBI:30616"/>
    </ligand>
</feature>
<evidence type="ECO:0000313" key="9">
    <source>
        <dbReference type="EMBL" id="MCP1726200.1"/>
    </source>
</evidence>
<comment type="subunit">
    <text evidence="8">Homodimer.</text>
</comment>
<dbReference type="HAMAP" id="MF_00158">
    <property type="entry name" value="PanC"/>
    <property type="match status" value="1"/>
</dbReference>
<dbReference type="InterPro" id="IPR003721">
    <property type="entry name" value="Pantoate_ligase"/>
</dbReference>
<feature type="active site" description="Proton donor" evidence="8">
    <location>
        <position position="37"/>
    </location>
</feature>
<keyword evidence="6 8" id="KW-0067">ATP-binding</keyword>
<comment type="pathway">
    <text evidence="1 8">Cofactor biosynthesis; (R)-pantothenate biosynthesis; (R)-pantothenate from (R)-pantoate and beta-alanine: step 1/1.</text>
</comment>
<evidence type="ECO:0000256" key="2">
    <source>
        <dbReference type="ARBA" id="ARBA00009256"/>
    </source>
</evidence>
<feature type="binding site" evidence="8">
    <location>
        <position position="61"/>
    </location>
    <ligand>
        <name>(R)-pantoate</name>
        <dbReference type="ChEBI" id="CHEBI:15980"/>
    </ligand>
</feature>
<dbReference type="CDD" id="cd00560">
    <property type="entry name" value="PanC"/>
    <property type="match status" value="1"/>
</dbReference>
<feature type="binding site" evidence="8">
    <location>
        <begin position="30"/>
        <end position="37"/>
    </location>
    <ligand>
        <name>ATP</name>
        <dbReference type="ChEBI" id="CHEBI:30616"/>
    </ligand>
</feature>
<accession>A0ABT1G4I6</accession>
<comment type="subcellular location">
    <subcellularLocation>
        <location evidence="8">Cytoplasm</location>
    </subcellularLocation>
</comment>
<dbReference type="PANTHER" id="PTHR21299:SF1">
    <property type="entry name" value="PANTOATE--BETA-ALANINE LIGASE"/>
    <property type="match status" value="1"/>
</dbReference>